<dbReference type="EMBL" id="BAABBO010000021">
    <property type="protein sequence ID" value="GAA3977402.1"/>
    <property type="molecule type" value="Genomic_DNA"/>
</dbReference>
<organism evidence="2 3">
    <name type="scientific">Allohahella marinimesophila</name>
    <dbReference type="NCBI Taxonomy" id="1054972"/>
    <lineage>
        <taxon>Bacteria</taxon>
        <taxon>Pseudomonadati</taxon>
        <taxon>Pseudomonadota</taxon>
        <taxon>Gammaproteobacteria</taxon>
        <taxon>Oceanospirillales</taxon>
        <taxon>Hahellaceae</taxon>
        <taxon>Allohahella</taxon>
    </lineage>
</organism>
<dbReference type="Pfam" id="PF13649">
    <property type="entry name" value="Methyltransf_25"/>
    <property type="match status" value="1"/>
</dbReference>
<dbReference type="InterPro" id="IPR041698">
    <property type="entry name" value="Methyltransf_25"/>
</dbReference>
<dbReference type="RefSeq" id="WP_344809329.1">
    <property type="nucleotide sequence ID" value="NZ_BAABBO010000021.1"/>
</dbReference>
<keyword evidence="3" id="KW-1185">Reference proteome</keyword>
<protein>
    <recommendedName>
        <fullName evidence="1">Methyltransferase domain-containing protein</fullName>
    </recommendedName>
</protein>
<dbReference type="Proteomes" id="UP001501337">
    <property type="component" value="Unassembled WGS sequence"/>
</dbReference>
<evidence type="ECO:0000313" key="2">
    <source>
        <dbReference type="EMBL" id="GAA3977402.1"/>
    </source>
</evidence>
<evidence type="ECO:0000259" key="1">
    <source>
        <dbReference type="Pfam" id="PF13649"/>
    </source>
</evidence>
<feature type="domain" description="Methyltransferase" evidence="1">
    <location>
        <begin position="42"/>
        <end position="138"/>
    </location>
</feature>
<dbReference type="InterPro" id="IPR029063">
    <property type="entry name" value="SAM-dependent_MTases_sf"/>
</dbReference>
<reference evidence="3" key="1">
    <citation type="journal article" date="2019" name="Int. J. Syst. Evol. Microbiol.">
        <title>The Global Catalogue of Microorganisms (GCM) 10K type strain sequencing project: providing services to taxonomists for standard genome sequencing and annotation.</title>
        <authorList>
            <consortium name="The Broad Institute Genomics Platform"/>
            <consortium name="The Broad Institute Genome Sequencing Center for Infectious Disease"/>
            <person name="Wu L."/>
            <person name="Ma J."/>
        </authorList>
    </citation>
    <scope>NUCLEOTIDE SEQUENCE [LARGE SCALE GENOMIC DNA]</scope>
    <source>
        <strain evidence="3">JCM 17555</strain>
    </source>
</reference>
<name>A0ABP7Q6F3_9GAMM</name>
<accession>A0ABP7Q6F3</accession>
<proteinExistence type="predicted"/>
<gene>
    <name evidence="2" type="ORF">GCM10022278_37720</name>
</gene>
<dbReference type="SUPFAM" id="SSF53335">
    <property type="entry name" value="S-adenosyl-L-methionine-dependent methyltransferases"/>
    <property type="match status" value="1"/>
</dbReference>
<sequence>MPDPYNQKAQQYSEQYQQLSFVSAHAAWTHLLPSSTKDSRAIDIGAGSGRDAAGLAALGWHVLAIEPSDGLRRLGETATANLNVDWLSDKLPHLPVLHELHGGNSASLILVSAVWMHLTPDEQTTALPVLTQLIEPSGLLVITLRHGPSPDERVFYETNSAALQAHGERLGLETVLLTSDDDKLQRNAVSWETIVFRKKG</sequence>
<comment type="caution">
    <text evidence="2">The sequence shown here is derived from an EMBL/GenBank/DDBJ whole genome shotgun (WGS) entry which is preliminary data.</text>
</comment>
<dbReference type="Gene3D" id="3.40.50.150">
    <property type="entry name" value="Vaccinia Virus protein VP39"/>
    <property type="match status" value="1"/>
</dbReference>
<evidence type="ECO:0000313" key="3">
    <source>
        <dbReference type="Proteomes" id="UP001501337"/>
    </source>
</evidence>
<dbReference type="CDD" id="cd02440">
    <property type="entry name" value="AdoMet_MTases"/>
    <property type="match status" value="1"/>
</dbReference>